<gene>
    <name evidence="1" type="ORF">BN1012_Phect1477</name>
</gene>
<proteinExistence type="predicted"/>
<evidence type="ECO:0000313" key="1">
    <source>
        <dbReference type="EMBL" id="CDO59691.1"/>
    </source>
</evidence>
<dbReference type="PATRIC" id="fig|1458461.3.peg.1476"/>
<dbReference type="SUPFAM" id="SSF46458">
    <property type="entry name" value="Globin-like"/>
    <property type="match status" value="1"/>
</dbReference>
<dbReference type="GO" id="GO:0020037">
    <property type="term" value="F:heme binding"/>
    <property type="evidence" value="ECO:0007669"/>
    <property type="project" value="InterPro"/>
</dbReference>
<accession>X5MN11</accession>
<dbReference type="STRING" id="1458461.BN1012_Phect1477"/>
<dbReference type="HOGENOM" id="CLU_104957_4_1_5"/>
<evidence type="ECO:0000313" key="2">
    <source>
        <dbReference type="Proteomes" id="UP000032160"/>
    </source>
</evidence>
<keyword evidence="2" id="KW-1185">Reference proteome</keyword>
<dbReference type="KEGG" id="pect:BN1012_Phect1477"/>
<dbReference type="Proteomes" id="UP000032160">
    <property type="component" value="Chromosome I"/>
</dbReference>
<dbReference type="AlphaFoldDB" id="X5MN11"/>
<dbReference type="CDD" id="cd08916">
    <property type="entry name" value="TrHb3_P"/>
    <property type="match status" value="1"/>
</dbReference>
<protein>
    <submittedName>
        <fullName evidence="1">Truncated hemoglobins</fullName>
    </submittedName>
</protein>
<dbReference type="OrthoDB" id="25954at2"/>
<dbReference type="GO" id="GO:0019825">
    <property type="term" value="F:oxygen binding"/>
    <property type="evidence" value="ECO:0007669"/>
    <property type="project" value="InterPro"/>
</dbReference>
<dbReference type="Gene3D" id="1.10.490.10">
    <property type="entry name" value="Globins"/>
    <property type="match status" value="1"/>
</dbReference>
<dbReference type="InterPro" id="IPR012292">
    <property type="entry name" value="Globin/Proto"/>
</dbReference>
<dbReference type="RefSeq" id="WP_043950270.1">
    <property type="nucleotide sequence ID" value="NZ_HG966617.1"/>
</dbReference>
<dbReference type="InterPro" id="IPR009050">
    <property type="entry name" value="Globin-like_sf"/>
</dbReference>
<sequence>MTETRLRTAEERRKDIQDNAASLGIDDAFIDLLVETFYGRIRDDATLGPIFNAAIGDNWGPHLATMKDFWASVAMNAGRYSGKPVPAHQKHTAIQKEHFAIWLGLFRQTLEELSGSPKTVAYFMERAERIARSLQLALFGIPGLNRSPSI</sequence>
<dbReference type="EMBL" id="HG966617">
    <property type="protein sequence ID" value="CDO59691.1"/>
    <property type="molecule type" value="Genomic_DNA"/>
</dbReference>
<organism evidence="1 2">
    <name type="scientific">Candidatus Phaeomarinibacter ectocarpi</name>
    <dbReference type="NCBI Taxonomy" id="1458461"/>
    <lineage>
        <taxon>Bacteria</taxon>
        <taxon>Pseudomonadati</taxon>
        <taxon>Pseudomonadota</taxon>
        <taxon>Alphaproteobacteria</taxon>
        <taxon>Hyphomicrobiales</taxon>
        <taxon>Parvibaculaceae</taxon>
        <taxon>Candidatus Phaeomarinibacter</taxon>
    </lineage>
</organism>
<name>X5MN11_9HYPH</name>
<reference evidence="1 2" key="1">
    <citation type="journal article" date="2014" name="Front. Genet.">
        <title>Genome and metabolic network of "Candidatus Phaeomarinobacter ectocarpi" Ec32, a new candidate genus of Alphaproteobacteria frequently associated with brown algae.</title>
        <authorList>
            <person name="Dittami S.M."/>
            <person name="Barbeyron T."/>
            <person name="Boyen C."/>
            <person name="Cambefort J."/>
            <person name="Collet G."/>
            <person name="Delage L."/>
            <person name="Gobet A."/>
            <person name="Groisillier A."/>
            <person name="Leblanc C."/>
            <person name="Michel G."/>
            <person name="Scornet D."/>
            <person name="Siegel A."/>
            <person name="Tapia J.E."/>
            <person name="Tonon T."/>
        </authorList>
    </citation>
    <scope>NUCLEOTIDE SEQUENCE [LARGE SCALE GENOMIC DNA]</scope>
    <source>
        <strain evidence="1 2">Ec32</strain>
    </source>
</reference>